<evidence type="ECO:0000313" key="9">
    <source>
        <dbReference type="EMBL" id="BCD99435.1"/>
    </source>
</evidence>
<accession>A0AAN2BLW2</accession>
<evidence type="ECO:0000256" key="2">
    <source>
        <dbReference type="ARBA" id="ARBA00007441"/>
    </source>
</evidence>
<evidence type="ECO:0000256" key="7">
    <source>
        <dbReference type="RuleBase" id="RU000481"/>
    </source>
</evidence>
<evidence type="ECO:0000256" key="6">
    <source>
        <dbReference type="ARBA" id="ARBA00022898"/>
    </source>
</evidence>
<dbReference type="InterPro" id="IPR015422">
    <property type="entry name" value="PyrdxlP-dep_Trfase_small"/>
</dbReference>
<evidence type="ECO:0000256" key="5">
    <source>
        <dbReference type="ARBA" id="ARBA00022679"/>
    </source>
</evidence>
<dbReference type="InterPro" id="IPR004838">
    <property type="entry name" value="NHTrfase_class1_PyrdxlP-BS"/>
</dbReference>
<dbReference type="InterPro" id="IPR015424">
    <property type="entry name" value="PyrdxlP-dep_Trfase"/>
</dbReference>
<dbReference type="InterPro" id="IPR004839">
    <property type="entry name" value="Aminotransferase_I/II_large"/>
</dbReference>
<dbReference type="PRINTS" id="PR00799">
    <property type="entry name" value="TRANSAMINASE"/>
</dbReference>
<evidence type="ECO:0000256" key="1">
    <source>
        <dbReference type="ARBA" id="ARBA00001933"/>
    </source>
</evidence>
<dbReference type="SUPFAM" id="SSF53383">
    <property type="entry name" value="PLP-dependent transferases"/>
    <property type="match status" value="1"/>
</dbReference>
<dbReference type="AlphaFoldDB" id="A0AAN2BLW2"/>
<name>A0AAN2BLW2_9GAMM</name>
<dbReference type="Gene3D" id="3.40.640.10">
    <property type="entry name" value="Type I PLP-dependent aspartate aminotransferase-like (Major domain)"/>
    <property type="match status" value="1"/>
</dbReference>
<dbReference type="GO" id="GO:0033585">
    <property type="term" value="P:L-phenylalanine biosynthetic process from chorismate via phenylpyruvate"/>
    <property type="evidence" value="ECO:0007669"/>
    <property type="project" value="TreeGrafter"/>
</dbReference>
<dbReference type="GO" id="GO:0042802">
    <property type="term" value="F:identical protein binding"/>
    <property type="evidence" value="ECO:0007669"/>
    <property type="project" value="TreeGrafter"/>
</dbReference>
<evidence type="ECO:0000259" key="8">
    <source>
        <dbReference type="Pfam" id="PF00155"/>
    </source>
</evidence>
<sequence>MFDSLQALPADPILGLMQLYRNDAHPQKVDLGVGVYKNDAGQTPVMAAVKAAEVQLLAQQNSKTYVGPAGNEAFVALMKQLTFGECLSSVDDRLAAVQTPGGCGALKVAAELIKTASPTAAIWVSSPTWGNHIPLLGNAGLQLREYPYLSQCQTQLDWPAMQAAMDQVKAGDVVLLHGSCHNPTGVDLTLAQWQWLADKALEKGFIPFVDMAYQGFGDGIEEDAAGLRYMASVLPELLLAVSCSKNFGLYRERVGMVVAMCPSGGASVAATTHMLSIVRGIYSMPPDHGAAIVAHLLANGALANEWRAELDSMRLRIQQLRCQFADTMAALGYPEFQFVANQKGMFSYLGISQPQVTWLAEQKSIYLLSSSRASIAGLSRDNLDYVCHSLAQSITVAG</sequence>
<dbReference type="PROSITE" id="PS00105">
    <property type="entry name" value="AA_TRANSFER_CLASS_1"/>
    <property type="match status" value="1"/>
</dbReference>
<dbReference type="KEGG" id="marq:MARGE09_P3637"/>
<proteinExistence type="inferred from homology"/>
<dbReference type="GO" id="GO:0004069">
    <property type="term" value="F:L-aspartate:2-oxoglutarate aminotransferase activity"/>
    <property type="evidence" value="ECO:0007669"/>
    <property type="project" value="TreeGrafter"/>
</dbReference>
<keyword evidence="4 7" id="KW-0032">Aminotransferase</keyword>
<organism evidence="9 10">
    <name type="scientific">Marinagarivorans cellulosilyticus</name>
    <dbReference type="NCBI Taxonomy" id="2721545"/>
    <lineage>
        <taxon>Bacteria</taxon>
        <taxon>Pseudomonadati</taxon>
        <taxon>Pseudomonadota</taxon>
        <taxon>Gammaproteobacteria</taxon>
        <taxon>Cellvibrionales</taxon>
        <taxon>Cellvibrionaceae</taxon>
        <taxon>Marinagarivorans</taxon>
    </lineage>
</organism>
<dbReference type="RefSeq" id="WP_236984702.1">
    <property type="nucleotide sequence ID" value="NZ_AP023086.1"/>
</dbReference>
<dbReference type="GO" id="GO:0005829">
    <property type="term" value="C:cytosol"/>
    <property type="evidence" value="ECO:0007669"/>
    <property type="project" value="TreeGrafter"/>
</dbReference>
<evidence type="ECO:0000256" key="4">
    <source>
        <dbReference type="ARBA" id="ARBA00022576"/>
    </source>
</evidence>
<dbReference type="PANTHER" id="PTHR11879:SF22">
    <property type="entry name" value="ASPARTATE AMINOTRANSFERASE, MITOCHONDRIAL"/>
    <property type="match status" value="1"/>
</dbReference>
<comment type="subunit">
    <text evidence="3">Homodimer.</text>
</comment>
<comment type="cofactor">
    <cofactor evidence="1 7">
        <name>pyridoxal 5'-phosphate</name>
        <dbReference type="ChEBI" id="CHEBI:597326"/>
    </cofactor>
</comment>
<dbReference type="Pfam" id="PF00155">
    <property type="entry name" value="Aminotran_1_2"/>
    <property type="match status" value="1"/>
</dbReference>
<dbReference type="CDD" id="cd00609">
    <property type="entry name" value="AAT_like"/>
    <property type="match status" value="1"/>
</dbReference>
<keyword evidence="6" id="KW-0663">Pyridoxal phosphate</keyword>
<reference evidence="9 10" key="1">
    <citation type="journal article" date="2022" name="IScience">
        <title>An ultrasensitive nanofiber-based assay for enzymatic hydrolysis and deep-sea microbial degradation of cellulose.</title>
        <authorList>
            <person name="Tsudome M."/>
            <person name="Tachioka M."/>
            <person name="Miyazaki M."/>
            <person name="Uchimura K."/>
            <person name="Tsuda M."/>
            <person name="Takaki Y."/>
            <person name="Deguchi S."/>
        </authorList>
    </citation>
    <scope>NUCLEOTIDE SEQUENCE [LARGE SCALE GENOMIC DNA]</scope>
    <source>
        <strain evidence="9 10">GE09</strain>
    </source>
</reference>
<dbReference type="InterPro" id="IPR000796">
    <property type="entry name" value="Asp_trans"/>
</dbReference>
<dbReference type="NCBIfam" id="NF006719">
    <property type="entry name" value="PRK09257.1"/>
    <property type="match status" value="1"/>
</dbReference>
<gene>
    <name evidence="9" type="ORF">MARGE09_P3637</name>
</gene>
<dbReference type="PANTHER" id="PTHR11879">
    <property type="entry name" value="ASPARTATE AMINOTRANSFERASE"/>
    <property type="match status" value="1"/>
</dbReference>
<dbReference type="GO" id="GO:0030170">
    <property type="term" value="F:pyridoxal phosphate binding"/>
    <property type="evidence" value="ECO:0007669"/>
    <property type="project" value="InterPro"/>
</dbReference>
<protein>
    <recommendedName>
        <fullName evidence="7">Aminotransferase</fullName>
        <ecNumber evidence="7">2.6.1.-</ecNumber>
    </recommendedName>
</protein>
<evidence type="ECO:0000313" key="10">
    <source>
        <dbReference type="Proteomes" id="UP001320119"/>
    </source>
</evidence>
<feature type="domain" description="Aminotransferase class I/classII large" evidence="8">
    <location>
        <begin position="27"/>
        <end position="390"/>
    </location>
</feature>
<dbReference type="InterPro" id="IPR015421">
    <property type="entry name" value="PyrdxlP-dep_Trfase_major"/>
</dbReference>
<dbReference type="GO" id="GO:0004838">
    <property type="term" value="F:L-tyrosine-2-oxoglutarate transaminase activity"/>
    <property type="evidence" value="ECO:0007669"/>
    <property type="project" value="TreeGrafter"/>
</dbReference>
<dbReference type="Gene3D" id="3.90.1150.10">
    <property type="entry name" value="Aspartate Aminotransferase, domain 1"/>
    <property type="match status" value="1"/>
</dbReference>
<dbReference type="EMBL" id="AP023086">
    <property type="protein sequence ID" value="BCD99435.1"/>
    <property type="molecule type" value="Genomic_DNA"/>
</dbReference>
<evidence type="ECO:0000256" key="3">
    <source>
        <dbReference type="ARBA" id="ARBA00011738"/>
    </source>
</evidence>
<dbReference type="EC" id="2.6.1.-" evidence="7"/>
<keyword evidence="5 7" id="KW-0808">Transferase</keyword>
<comment type="similarity">
    <text evidence="2 7">Belongs to the class-I pyridoxal-phosphate-dependent aminotransferase family.</text>
</comment>
<keyword evidence="10" id="KW-1185">Reference proteome</keyword>
<dbReference type="Proteomes" id="UP001320119">
    <property type="component" value="Chromosome"/>
</dbReference>